<dbReference type="Gene3D" id="3.70.10.10">
    <property type="match status" value="1"/>
</dbReference>
<evidence type="ECO:0000256" key="5">
    <source>
        <dbReference type="ARBA" id="ARBA00022679"/>
    </source>
</evidence>
<dbReference type="GO" id="GO:0006271">
    <property type="term" value="P:DNA strand elongation involved in DNA replication"/>
    <property type="evidence" value="ECO:0007669"/>
    <property type="project" value="TreeGrafter"/>
</dbReference>
<comment type="subunit">
    <text evidence="10">Forms a ring-shaped head-to-tail homodimer around DNA.</text>
</comment>
<evidence type="ECO:0000256" key="4">
    <source>
        <dbReference type="ARBA" id="ARBA00022490"/>
    </source>
</evidence>
<feature type="domain" description="DNA polymerase III beta sliding clamp N-terminal" evidence="11">
    <location>
        <begin position="1"/>
        <end position="117"/>
    </location>
</feature>
<dbReference type="GO" id="GO:0009360">
    <property type="term" value="C:DNA polymerase III complex"/>
    <property type="evidence" value="ECO:0007669"/>
    <property type="project" value="InterPro"/>
</dbReference>
<evidence type="ECO:0000256" key="3">
    <source>
        <dbReference type="ARBA" id="ARBA00021035"/>
    </source>
</evidence>
<dbReference type="NCBIfam" id="TIGR00663">
    <property type="entry name" value="dnan"/>
    <property type="match status" value="1"/>
</dbReference>
<reference evidence="14 15" key="1">
    <citation type="submission" date="2020-08" db="EMBL/GenBank/DDBJ databases">
        <title>Genomic Encyclopedia of Type Strains, Phase IV (KMG-IV): sequencing the most valuable type-strain genomes for metagenomic binning, comparative biology and taxonomic classification.</title>
        <authorList>
            <person name="Goeker M."/>
        </authorList>
    </citation>
    <scope>NUCLEOTIDE SEQUENCE [LARGE SCALE GENOMIC DNA]</scope>
    <source>
        <strain evidence="14 15">DSM 15743</strain>
    </source>
</reference>
<dbReference type="InterPro" id="IPR022635">
    <property type="entry name" value="DNA_polIII_beta_C"/>
</dbReference>
<dbReference type="SUPFAM" id="SSF55979">
    <property type="entry name" value="DNA clamp"/>
    <property type="match status" value="3"/>
</dbReference>
<dbReference type="GO" id="GO:0003887">
    <property type="term" value="F:DNA-directed DNA polymerase activity"/>
    <property type="evidence" value="ECO:0007669"/>
    <property type="project" value="UniProtKB-UniRule"/>
</dbReference>
<dbReference type="InterPro" id="IPR022637">
    <property type="entry name" value="DNA_polIII_beta_cen"/>
</dbReference>
<dbReference type="Pfam" id="PF02767">
    <property type="entry name" value="DNA_pol3_beta_2"/>
    <property type="match status" value="1"/>
</dbReference>
<dbReference type="RefSeq" id="WP_027316081.1">
    <property type="nucleotide sequence ID" value="NZ_JACIDC010000018.1"/>
</dbReference>
<evidence type="ECO:0000259" key="12">
    <source>
        <dbReference type="Pfam" id="PF02767"/>
    </source>
</evidence>
<sequence>MKLTATRAALLKQLGNITRIVEKRNTIPILSNVKLTAEGARLGIEGTDLDRTAIGDCAAQIATPGTLTAPAAMLHDIVRKLPEGEISLEASDATLTVKAGRSRFQLQILPSEDYPDLAIGPMSHRFEIAGPALLRLIDDAQFAISTEETRFYLNGIYLHTVDAERTLLRAVATDGHRLARIEMEAPEGAQGMPGVIVPRKTVAEVVRLLKDHADEEHGRVTVELSPQKIRFSIAGIVLISKLIDGTFPDYQRVIPQANDKRLTVETPALVAAVDRVSTVSGESRRALRMAIDEGRITLTVRDPDHGEATEEVEADYDGPSVEIGFNARYLAEILSHAGGDTVLIKIDNAGAPAVFTSREGAPALFVLMPMRV</sequence>
<keyword evidence="8 10" id="KW-0239">DNA-directed DNA polymerase</keyword>
<dbReference type="Pfam" id="PF00712">
    <property type="entry name" value="DNA_pol3_beta"/>
    <property type="match status" value="1"/>
</dbReference>
<dbReference type="Gene3D" id="3.10.150.10">
    <property type="entry name" value="DNA Polymerase III, subunit A, domain 2"/>
    <property type="match status" value="1"/>
</dbReference>
<dbReference type="AlphaFoldDB" id="A0A7W6N9U3"/>
<organism evidence="14 15">
    <name type="scientific">Microvirga flocculans</name>
    <dbReference type="NCBI Taxonomy" id="217168"/>
    <lineage>
        <taxon>Bacteria</taxon>
        <taxon>Pseudomonadati</taxon>
        <taxon>Pseudomonadota</taxon>
        <taxon>Alphaproteobacteria</taxon>
        <taxon>Hyphomicrobiales</taxon>
        <taxon>Methylobacteriaceae</taxon>
        <taxon>Microvirga</taxon>
    </lineage>
</organism>
<dbReference type="InterPro" id="IPR046938">
    <property type="entry name" value="DNA_clamp_sf"/>
</dbReference>
<feature type="domain" description="DNA polymerase III beta sliding clamp central" evidence="12">
    <location>
        <begin position="131"/>
        <end position="249"/>
    </location>
</feature>
<dbReference type="InterPro" id="IPR001001">
    <property type="entry name" value="DNA_polIII_beta"/>
</dbReference>
<dbReference type="GO" id="GO:0005737">
    <property type="term" value="C:cytoplasm"/>
    <property type="evidence" value="ECO:0007669"/>
    <property type="project" value="UniProtKB-SubCell"/>
</dbReference>
<evidence type="ECO:0000256" key="1">
    <source>
        <dbReference type="ARBA" id="ARBA00004496"/>
    </source>
</evidence>
<dbReference type="Pfam" id="PF02768">
    <property type="entry name" value="DNA_pol3_beta_3"/>
    <property type="match status" value="1"/>
</dbReference>
<comment type="subcellular location">
    <subcellularLocation>
        <location evidence="1 10">Cytoplasm</location>
    </subcellularLocation>
</comment>
<evidence type="ECO:0000256" key="9">
    <source>
        <dbReference type="ARBA" id="ARBA00023125"/>
    </source>
</evidence>
<keyword evidence="4 10" id="KW-0963">Cytoplasm</keyword>
<comment type="similarity">
    <text evidence="2 10">Belongs to the beta sliding clamp family.</text>
</comment>
<proteinExistence type="inferred from homology"/>
<dbReference type="GO" id="GO:0008408">
    <property type="term" value="F:3'-5' exonuclease activity"/>
    <property type="evidence" value="ECO:0007669"/>
    <property type="project" value="InterPro"/>
</dbReference>
<keyword evidence="9" id="KW-0238">DNA-binding</keyword>
<name>A0A7W6N9U3_9HYPH</name>
<gene>
    <name evidence="14" type="ORF">GGR34_003731</name>
</gene>
<dbReference type="SMART" id="SM00480">
    <property type="entry name" value="POL3Bc"/>
    <property type="match status" value="1"/>
</dbReference>
<keyword evidence="15" id="KW-1185">Reference proteome</keyword>
<evidence type="ECO:0000256" key="7">
    <source>
        <dbReference type="ARBA" id="ARBA00022705"/>
    </source>
</evidence>
<dbReference type="CDD" id="cd00140">
    <property type="entry name" value="beta_clamp"/>
    <property type="match status" value="1"/>
</dbReference>
<evidence type="ECO:0000256" key="2">
    <source>
        <dbReference type="ARBA" id="ARBA00010752"/>
    </source>
</evidence>
<evidence type="ECO:0000256" key="6">
    <source>
        <dbReference type="ARBA" id="ARBA00022695"/>
    </source>
</evidence>
<evidence type="ECO:0000313" key="14">
    <source>
        <dbReference type="EMBL" id="MBB4042046.1"/>
    </source>
</evidence>
<dbReference type="GO" id="GO:0003677">
    <property type="term" value="F:DNA binding"/>
    <property type="evidence" value="ECO:0007669"/>
    <property type="project" value="UniProtKB-UniRule"/>
</dbReference>
<evidence type="ECO:0000256" key="8">
    <source>
        <dbReference type="ARBA" id="ARBA00022932"/>
    </source>
</evidence>
<protein>
    <recommendedName>
        <fullName evidence="3 10">Beta sliding clamp</fullName>
    </recommendedName>
</protein>
<keyword evidence="5 10" id="KW-0808">Transferase</keyword>
<comment type="function">
    <text evidence="10">Confers DNA tethering and processivity to DNA polymerases and other proteins. Acts as a clamp, forming a ring around DNA (a reaction catalyzed by the clamp-loading complex) which diffuses in an ATP-independent manner freely and bidirectionally along dsDNA. Initially characterized for its ability to contact the catalytic subunit of DNA polymerase III (Pol III), a complex, multichain enzyme responsible for most of the replicative synthesis in bacteria; Pol III exhibits 3'-5' exonuclease proofreading activity. The beta chain is required for initiation of replication as well as for processivity of DNA replication.</text>
</comment>
<dbReference type="EMBL" id="JACIDC010000018">
    <property type="protein sequence ID" value="MBB4042046.1"/>
    <property type="molecule type" value="Genomic_DNA"/>
</dbReference>
<accession>A0A7W6N9U3</accession>
<feature type="domain" description="DNA polymerase III beta sliding clamp C-terminal" evidence="13">
    <location>
        <begin position="252"/>
        <end position="371"/>
    </location>
</feature>
<keyword evidence="7 10" id="KW-0235">DNA replication</keyword>
<evidence type="ECO:0000313" key="15">
    <source>
        <dbReference type="Proteomes" id="UP000519439"/>
    </source>
</evidence>
<dbReference type="PIRSF" id="PIRSF000804">
    <property type="entry name" value="DNA_pol_III_b"/>
    <property type="match status" value="1"/>
</dbReference>
<keyword evidence="6 10" id="KW-0548">Nucleotidyltransferase</keyword>
<dbReference type="Proteomes" id="UP000519439">
    <property type="component" value="Unassembled WGS sequence"/>
</dbReference>
<evidence type="ECO:0000259" key="13">
    <source>
        <dbReference type="Pfam" id="PF02768"/>
    </source>
</evidence>
<dbReference type="InterPro" id="IPR022634">
    <property type="entry name" value="DNA_polIII_beta_N"/>
</dbReference>
<dbReference type="PANTHER" id="PTHR30478">
    <property type="entry name" value="DNA POLYMERASE III SUBUNIT BETA"/>
    <property type="match status" value="1"/>
</dbReference>
<dbReference type="PANTHER" id="PTHR30478:SF0">
    <property type="entry name" value="BETA SLIDING CLAMP"/>
    <property type="match status" value="1"/>
</dbReference>
<comment type="caution">
    <text evidence="14">The sequence shown here is derived from an EMBL/GenBank/DDBJ whole genome shotgun (WGS) entry which is preliminary data.</text>
</comment>
<evidence type="ECO:0000259" key="11">
    <source>
        <dbReference type="Pfam" id="PF00712"/>
    </source>
</evidence>
<evidence type="ECO:0000256" key="10">
    <source>
        <dbReference type="PIRNR" id="PIRNR000804"/>
    </source>
</evidence>